<dbReference type="PANTHER" id="PTHR34203">
    <property type="entry name" value="METHYLTRANSFERASE, FKBM FAMILY PROTEIN"/>
    <property type="match status" value="1"/>
</dbReference>
<dbReference type="InterPro" id="IPR029063">
    <property type="entry name" value="SAM-dependent_MTases_sf"/>
</dbReference>
<dbReference type="EMBL" id="JAPDDR010000002">
    <property type="protein sequence ID" value="MCW1912669.1"/>
    <property type="molecule type" value="Genomic_DNA"/>
</dbReference>
<name>A0ABT3FZB2_9BACT</name>
<gene>
    <name evidence="2" type="ORF">OJ996_03725</name>
</gene>
<keyword evidence="3" id="KW-1185">Reference proteome</keyword>
<dbReference type="InterPro" id="IPR006342">
    <property type="entry name" value="FkbM_mtfrase"/>
</dbReference>
<comment type="caution">
    <text evidence="2">The sequence shown here is derived from an EMBL/GenBank/DDBJ whole genome shotgun (WGS) entry which is preliminary data.</text>
</comment>
<proteinExistence type="predicted"/>
<dbReference type="GO" id="GO:0008168">
    <property type="term" value="F:methyltransferase activity"/>
    <property type="evidence" value="ECO:0007669"/>
    <property type="project" value="UniProtKB-KW"/>
</dbReference>
<dbReference type="RefSeq" id="WP_264511307.1">
    <property type="nucleotide sequence ID" value="NZ_JAPDDR010000002.1"/>
</dbReference>
<evidence type="ECO:0000313" key="2">
    <source>
        <dbReference type="EMBL" id="MCW1912669.1"/>
    </source>
</evidence>
<reference evidence="2" key="1">
    <citation type="submission" date="2022-10" db="EMBL/GenBank/DDBJ databases">
        <title>Luteolibacter sp. GHJ8, whole genome shotgun sequencing project.</title>
        <authorList>
            <person name="Zhao G."/>
            <person name="Shen L."/>
        </authorList>
    </citation>
    <scope>NUCLEOTIDE SEQUENCE</scope>
    <source>
        <strain evidence="2">GHJ8</strain>
    </source>
</reference>
<dbReference type="SUPFAM" id="SSF53335">
    <property type="entry name" value="S-adenosyl-L-methionine-dependent methyltransferases"/>
    <property type="match status" value="1"/>
</dbReference>
<dbReference type="Gene3D" id="3.40.50.150">
    <property type="entry name" value="Vaccinia Virus protein VP39"/>
    <property type="match status" value="1"/>
</dbReference>
<evidence type="ECO:0000313" key="3">
    <source>
        <dbReference type="Proteomes" id="UP001165653"/>
    </source>
</evidence>
<dbReference type="PANTHER" id="PTHR34203:SF13">
    <property type="entry name" value="EXPRESSED PROTEIN"/>
    <property type="match status" value="1"/>
</dbReference>
<dbReference type="Pfam" id="PF05050">
    <property type="entry name" value="Methyltransf_21"/>
    <property type="match status" value="1"/>
</dbReference>
<dbReference type="InterPro" id="IPR052514">
    <property type="entry name" value="SAM-dependent_MTase"/>
</dbReference>
<dbReference type="GO" id="GO:0032259">
    <property type="term" value="P:methylation"/>
    <property type="evidence" value="ECO:0007669"/>
    <property type="project" value="UniProtKB-KW"/>
</dbReference>
<organism evidence="2 3">
    <name type="scientific">Luteolibacter rhizosphaerae</name>
    <dbReference type="NCBI Taxonomy" id="2989719"/>
    <lineage>
        <taxon>Bacteria</taxon>
        <taxon>Pseudomonadati</taxon>
        <taxon>Verrucomicrobiota</taxon>
        <taxon>Verrucomicrobiia</taxon>
        <taxon>Verrucomicrobiales</taxon>
        <taxon>Verrucomicrobiaceae</taxon>
        <taxon>Luteolibacter</taxon>
    </lineage>
</organism>
<dbReference type="NCBIfam" id="TIGR01444">
    <property type="entry name" value="fkbM_fam"/>
    <property type="match status" value="1"/>
</dbReference>
<accession>A0ABT3FZB2</accession>
<keyword evidence="2" id="KW-0489">Methyltransferase</keyword>
<evidence type="ECO:0000259" key="1">
    <source>
        <dbReference type="Pfam" id="PF05050"/>
    </source>
</evidence>
<sequence length="265" mass="29425">MTSTSEPSSPGLAKRAVIHFKRAQSAFRNLGLVDTADFIIKSKFAPPKKDFVLNSRHAAFPLKCRAGSSDLDVFRQIYVHREYRCLDHIAPPSLIVDCGANVGFSAVYFLTRYPKAKLLAIEPDAGNHACLVENLKPFAARSESILAAVWPSSKEELVFAHFRDGREWSRSVREPEQGETGTVLAIDIPGIMARAGVERIPLLKIDIEGAEGPLFAENSEAWLGKVDNLVVELHGEECTRIFHEAIAPYNFEVSECEELTVCTRR</sequence>
<protein>
    <submittedName>
        <fullName evidence="2">FkbM family methyltransferase</fullName>
    </submittedName>
</protein>
<dbReference type="Proteomes" id="UP001165653">
    <property type="component" value="Unassembled WGS sequence"/>
</dbReference>
<feature type="domain" description="Methyltransferase FkbM" evidence="1">
    <location>
        <begin position="97"/>
        <end position="237"/>
    </location>
</feature>
<keyword evidence="2" id="KW-0808">Transferase</keyword>